<evidence type="ECO:0000313" key="11">
    <source>
        <dbReference type="EMBL" id="OAQ97374.1"/>
    </source>
</evidence>
<evidence type="ECO:0000256" key="7">
    <source>
        <dbReference type="ARBA" id="ARBA00033194"/>
    </source>
</evidence>
<evidence type="ECO:0000256" key="8">
    <source>
        <dbReference type="ARBA" id="ARBA00047899"/>
    </source>
</evidence>
<dbReference type="EMBL" id="LUKN01003482">
    <property type="protein sequence ID" value="OAQ97374.1"/>
    <property type="molecule type" value="Genomic_DNA"/>
</dbReference>
<dbReference type="GO" id="GO:0004674">
    <property type="term" value="F:protein serine/threonine kinase activity"/>
    <property type="evidence" value="ECO:0007669"/>
    <property type="project" value="UniProtKB-EC"/>
</dbReference>
<comment type="caution">
    <text evidence="11">The sequence shown here is derived from an EMBL/GenBank/DDBJ whole genome shotgun (WGS) entry which is preliminary data.</text>
</comment>
<dbReference type="PROSITE" id="PS00109">
    <property type="entry name" value="PROTEIN_KINASE_TYR"/>
    <property type="match status" value="1"/>
</dbReference>
<gene>
    <name evidence="11" type="ORF">LLEC1_01598</name>
</gene>
<dbReference type="GO" id="GO:0005524">
    <property type="term" value="F:ATP binding"/>
    <property type="evidence" value="ECO:0007669"/>
    <property type="project" value="InterPro"/>
</dbReference>
<protein>
    <recommendedName>
        <fullName evidence="5">EKC/KEOPS complex subunit BUD32</fullName>
        <ecNumber evidence="3">2.7.11.1</ecNumber>
    </recommendedName>
    <alternativeName>
        <fullName evidence="6 7">Atypical Serine/threonine protein kinase BUD32</fullName>
    </alternativeName>
    <alternativeName>
        <fullName evidence="4">EKC/KEOPS complex subunit bud32</fullName>
    </alternativeName>
</protein>
<dbReference type="EC" id="2.7.11.1" evidence="3"/>
<dbReference type="InterPro" id="IPR000719">
    <property type="entry name" value="Prot_kinase_dom"/>
</dbReference>
<dbReference type="PROSITE" id="PS50011">
    <property type="entry name" value="PROTEIN_KINASE_DOM"/>
    <property type="match status" value="1"/>
</dbReference>
<dbReference type="InterPro" id="IPR008266">
    <property type="entry name" value="Tyr_kinase_AS"/>
</dbReference>
<feature type="domain" description="Protein kinase" evidence="10">
    <location>
        <begin position="1"/>
        <end position="205"/>
    </location>
</feature>
<dbReference type="Proteomes" id="UP000243081">
    <property type="component" value="Unassembled WGS sequence"/>
</dbReference>
<proteinExistence type="predicted"/>
<dbReference type="Gene3D" id="1.10.510.10">
    <property type="entry name" value="Transferase(Phosphotransferase) domain 1"/>
    <property type="match status" value="1"/>
</dbReference>
<evidence type="ECO:0000256" key="1">
    <source>
        <dbReference type="ARBA" id="ARBA00003747"/>
    </source>
</evidence>
<comment type="catalytic activity">
    <reaction evidence="8">
        <text>L-threonyl-[protein] + ATP = O-phospho-L-threonyl-[protein] + ADP + H(+)</text>
        <dbReference type="Rhea" id="RHEA:46608"/>
        <dbReference type="Rhea" id="RHEA-COMP:11060"/>
        <dbReference type="Rhea" id="RHEA-COMP:11605"/>
        <dbReference type="ChEBI" id="CHEBI:15378"/>
        <dbReference type="ChEBI" id="CHEBI:30013"/>
        <dbReference type="ChEBI" id="CHEBI:30616"/>
        <dbReference type="ChEBI" id="CHEBI:61977"/>
        <dbReference type="ChEBI" id="CHEBI:456216"/>
        <dbReference type="EC" id="2.7.11.1"/>
    </reaction>
</comment>
<comment type="subunit">
    <text evidence="2">Component of the EKC/KEOPS complex composed of at least BUD32, CGI121, GON7, KAE1 and PCC1; the whole complex dimerizes.</text>
</comment>
<evidence type="ECO:0000256" key="5">
    <source>
        <dbReference type="ARBA" id="ARBA00019973"/>
    </source>
</evidence>
<evidence type="ECO:0000256" key="2">
    <source>
        <dbReference type="ARBA" id="ARBA00011534"/>
    </source>
</evidence>
<organism evidence="11 12">
    <name type="scientific">Cordyceps confragosa</name>
    <name type="common">Lecanicillium lecanii</name>
    <dbReference type="NCBI Taxonomy" id="2714763"/>
    <lineage>
        <taxon>Eukaryota</taxon>
        <taxon>Fungi</taxon>
        <taxon>Dikarya</taxon>
        <taxon>Ascomycota</taxon>
        <taxon>Pezizomycotina</taxon>
        <taxon>Sordariomycetes</taxon>
        <taxon>Hypocreomycetidae</taxon>
        <taxon>Hypocreales</taxon>
        <taxon>Cordycipitaceae</taxon>
        <taxon>Akanthomyces</taxon>
    </lineage>
</organism>
<evidence type="ECO:0000256" key="6">
    <source>
        <dbReference type="ARBA" id="ARBA00030980"/>
    </source>
</evidence>
<sequence>MTRAQRPSSYHYAELSPVAWPQLHAADGLVHDDLRPANMLLDEHDHLHAHRVRQRRSLKLRAPARRGRRCTFAELVARAAPAPGGRYDAASEQFAYGSMLYGLVTGAELYEGLGPKAARDCEFPPLGETPLERLTVRCWMGGFASLADLGREAATLEGAEAAKDGTRFEDEYVVQAKRRCQRFLEEELTDIVPHADAVKVEDDSS</sequence>
<evidence type="ECO:0000259" key="10">
    <source>
        <dbReference type="PROSITE" id="PS50011"/>
    </source>
</evidence>
<dbReference type="AlphaFoldDB" id="A0A179I522"/>
<accession>A0A179I522</accession>
<name>A0A179I522_CORDF</name>
<evidence type="ECO:0000256" key="4">
    <source>
        <dbReference type="ARBA" id="ARBA00013948"/>
    </source>
</evidence>
<dbReference type="InterPro" id="IPR011009">
    <property type="entry name" value="Kinase-like_dom_sf"/>
</dbReference>
<reference evidence="11 12" key="1">
    <citation type="submission" date="2016-03" db="EMBL/GenBank/DDBJ databases">
        <title>Fine-scale spatial genetic structure of a fungal parasite of coffee scale insects.</title>
        <authorList>
            <person name="Jackson D."/>
            <person name="Zemenick K.A."/>
            <person name="Malloure B."/>
            <person name="Quandt C.A."/>
            <person name="James T.Y."/>
        </authorList>
    </citation>
    <scope>NUCLEOTIDE SEQUENCE [LARGE SCALE GENOMIC DNA]</scope>
    <source>
        <strain evidence="11 12">UM487</strain>
    </source>
</reference>
<evidence type="ECO:0000256" key="3">
    <source>
        <dbReference type="ARBA" id="ARBA00012513"/>
    </source>
</evidence>
<evidence type="ECO:0000256" key="9">
    <source>
        <dbReference type="ARBA" id="ARBA00048679"/>
    </source>
</evidence>
<dbReference type="OrthoDB" id="4062651at2759"/>
<comment type="catalytic activity">
    <reaction evidence="9">
        <text>L-seryl-[protein] + ATP = O-phospho-L-seryl-[protein] + ADP + H(+)</text>
        <dbReference type="Rhea" id="RHEA:17989"/>
        <dbReference type="Rhea" id="RHEA-COMP:9863"/>
        <dbReference type="Rhea" id="RHEA-COMP:11604"/>
        <dbReference type="ChEBI" id="CHEBI:15378"/>
        <dbReference type="ChEBI" id="CHEBI:29999"/>
        <dbReference type="ChEBI" id="CHEBI:30616"/>
        <dbReference type="ChEBI" id="CHEBI:83421"/>
        <dbReference type="ChEBI" id="CHEBI:456216"/>
        <dbReference type="EC" id="2.7.11.1"/>
    </reaction>
</comment>
<keyword evidence="12" id="KW-1185">Reference proteome</keyword>
<evidence type="ECO:0000313" key="12">
    <source>
        <dbReference type="Proteomes" id="UP000243081"/>
    </source>
</evidence>
<dbReference type="SUPFAM" id="SSF56112">
    <property type="entry name" value="Protein kinase-like (PK-like)"/>
    <property type="match status" value="1"/>
</dbReference>
<comment type="function">
    <text evidence="1">Component of the EKC/KEOPS complex that is required for the formation of a threonylcarbamoyl group on adenosine at position 37 (t(6)A37) in tRNAs that read codons beginning with adenine. The complex is probably involved in the transfer of the threonylcarbamoyl moiety of threonylcarbamoyl-AMP (TC-AMP) to the N6 group of A37. BUD32 has ATPase activity in the context of the EKC/KEOPS complex and likely plays a supporting role to the catalytic subunit KAE1. The EKC/KEOPS complex also promotes both telomere uncapping and telomere elongation. The complex is required for efficient recruitment of transcriptional coactivators.</text>
</comment>